<dbReference type="InterPro" id="IPR002104">
    <property type="entry name" value="Integrase_catalytic"/>
</dbReference>
<dbReference type="Pfam" id="PF00589">
    <property type="entry name" value="Phage_integrase"/>
    <property type="match status" value="1"/>
</dbReference>
<dbReference type="EMBL" id="CP000511">
    <property type="protein sequence ID" value="ABM16700.1"/>
    <property type="molecule type" value="Genomic_DNA"/>
</dbReference>
<keyword evidence="2" id="KW-0238">DNA-binding</keyword>
<keyword evidence="6" id="KW-1185">Reference proteome</keyword>
<evidence type="ECO:0000259" key="4">
    <source>
        <dbReference type="PROSITE" id="PS51898"/>
    </source>
</evidence>
<comment type="similarity">
    <text evidence="1">Belongs to the 'phage' integrase family.</text>
</comment>
<dbReference type="GO" id="GO:0006310">
    <property type="term" value="P:DNA recombination"/>
    <property type="evidence" value="ECO:0007669"/>
    <property type="project" value="UniProtKB-KW"/>
</dbReference>
<dbReference type="Proteomes" id="UP000009159">
    <property type="component" value="Chromosome"/>
</dbReference>
<gene>
    <name evidence="5" type="ordered locus">Mvan_5938</name>
</gene>
<dbReference type="HOGENOM" id="CLU_027562_10_0_11"/>
<dbReference type="InterPro" id="IPR050090">
    <property type="entry name" value="Tyrosine_recombinase_XerCD"/>
</dbReference>
<evidence type="ECO:0000313" key="5">
    <source>
        <dbReference type="EMBL" id="ABM16700.1"/>
    </source>
</evidence>
<reference evidence="5" key="1">
    <citation type="submission" date="2006-12" db="EMBL/GenBank/DDBJ databases">
        <title>Complete sequence of Mycobacterium vanbaalenii PYR-1.</title>
        <authorList>
            <consortium name="US DOE Joint Genome Institute"/>
            <person name="Copeland A."/>
            <person name="Lucas S."/>
            <person name="Lapidus A."/>
            <person name="Barry K."/>
            <person name="Detter J.C."/>
            <person name="Glavina del Rio T."/>
            <person name="Hammon N."/>
            <person name="Israni S."/>
            <person name="Dalin E."/>
            <person name="Tice H."/>
            <person name="Pitluck S."/>
            <person name="Singan V."/>
            <person name="Schmutz J."/>
            <person name="Larimer F."/>
            <person name="Land M."/>
            <person name="Hauser L."/>
            <person name="Kyrpides N."/>
            <person name="Anderson I.J."/>
            <person name="Miller C."/>
            <person name="Richardson P."/>
        </authorList>
    </citation>
    <scope>NUCLEOTIDE SEQUENCE [LARGE SCALE GENOMIC DNA]</scope>
    <source>
        <strain evidence="5">PYR-1</strain>
    </source>
</reference>
<dbReference type="InterPro" id="IPR013762">
    <property type="entry name" value="Integrase-like_cat_sf"/>
</dbReference>
<protein>
    <submittedName>
        <fullName evidence="5">Phage integrase family protein</fullName>
    </submittedName>
</protein>
<evidence type="ECO:0000313" key="6">
    <source>
        <dbReference type="Proteomes" id="UP000009159"/>
    </source>
</evidence>
<evidence type="ECO:0000256" key="2">
    <source>
        <dbReference type="ARBA" id="ARBA00023125"/>
    </source>
</evidence>
<dbReference type="KEGG" id="mva:Mvan_5938"/>
<dbReference type="PROSITE" id="PS51898">
    <property type="entry name" value="TYR_RECOMBINASE"/>
    <property type="match status" value="1"/>
</dbReference>
<dbReference type="STRING" id="350058.Mvan_5938"/>
<accession>A1THQ0</accession>
<dbReference type="PANTHER" id="PTHR30349">
    <property type="entry name" value="PHAGE INTEGRASE-RELATED"/>
    <property type="match status" value="1"/>
</dbReference>
<dbReference type="eggNOG" id="COG0582">
    <property type="taxonomic scope" value="Bacteria"/>
</dbReference>
<dbReference type="Gene3D" id="1.10.443.10">
    <property type="entry name" value="Intergrase catalytic core"/>
    <property type="match status" value="1"/>
</dbReference>
<name>A1THQ0_MYCVP</name>
<evidence type="ECO:0000256" key="1">
    <source>
        <dbReference type="ARBA" id="ARBA00008857"/>
    </source>
</evidence>
<organism evidence="5 6">
    <name type="scientific">Mycolicibacterium vanbaalenii (strain DSM 7251 / JCM 13017 / BCRC 16820 / KCTC 9966 / NRRL B-24157 / PYR-1)</name>
    <name type="common">Mycobacterium vanbaalenii</name>
    <dbReference type="NCBI Taxonomy" id="350058"/>
    <lineage>
        <taxon>Bacteria</taxon>
        <taxon>Bacillati</taxon>
        <taxon>Actinomycetota</taxon>
        <taxon>Actinomycetes</taxon>
        <taxon>Mycobacteriales</taxon>
        <taxon>Mycobacteriaceae</taxon>
        <taxon>Mycolicibacterium</taxon>
    </lineage>
</organism>
<dbReference type="AlphaFoldDB" id="A1THQ0"/>
<dbReference type="GO" id="GO:0015074">
    <property type="term" value="P:DNA integration"/>
    <property type="evidence" value="ECO:0007669"/>
    <property type="project" value="InterPro"/>
</dbReference>
<sequence length="310" mass="34205">MTALSDAAADYLRLRNQLGHDLAEYHRLLPRFVAVLDDAGLPTVTMAAAMAWANAPDVDPVGTVASRRMTIARGFARHMAGIDARTEIPPFGVVGSRRHRHEPYIFSPTDIDMLLGGAQGLRTRFACATHHSMIGLLATTGMRVGEVIRLDRADVCSLDARLLIRESKFGKSRIVPLHPSVLDALQRYARLRDDVHPQPGTASFFVSSRGNRMVYQTIQSVFRNLCDSAGIGADAPSRPRIHDLRHTFAIRTLIGWYRGGEDVEARLPVLSTYLGHRDPRWTYWYLSAAPELLAVAASRLEATSTPGGTR</sequence>
<feature type="domain" description="Tyr recombinase" evidence="4">
    <location>
        <begin position="101"/>
        <end position="298"/>
    </location>
</feature>
<evidence type="ECO:0000256" key="3">
    <source>
        <dbReference type="ARBA" id="ARBA00023172"/>
    </source>
</evidence>
<dbReference type="InterPro" id="IPR011010">
    <property type="entry name" value="DNA_brk_join_enz"/>
</dbReference>
<dbReference type="SUPFAM" id="SSF56349">
    <property type="entry name" value="DNA breaking-rejoining enzymes"/>
    <property type="match status" value="1"/>
</dbReference>
<dbReference type="PANTHER" id="PTHR30349:SF41">
    <property type="entry name" value="INTEGRASE_RECOMBINASE PROTEIN MJ0367-RELATED"/>
    <property type="match status" value="1"/>
</dbReference>
<proteinExistence type="inferred from homology"/>
<keyword evidence="3" id="KW-0233">DNA recombination</keyword>
<dbReference type="GO" id="GO:0003677">
    <property type="term" value="F:DNA binding"/>
    <property type="evidence" value="ECO:0007669"/>
    <property type="project" value="UniProtKB-KW"/>
</dbReference>